<gene>
    <name evidence="1" type="ORF">AFUS01_LOCUS7202</name>
</gene>
<protein>
    <submittedName>
        <fullName evidence="1">Uncharacterized protein</fullName>
    </submittedName>
</protein>
<dbReference type="AlphaFoldDB" id="A0A8J2JCL0"/>
<keyword evidence="2" id="KW-1185">Reference proteome</keyword>
<dbReference type="EMBL" id="CAJVCH010048409">
    <property type="protein sequence ID" value="CAG7717763.1"/>
    <property type="molecule type" value="Genomic_DNA"/>
</dbReference>
<sequence length="17" mass="1942">MKCEGICNPEIQKDYNG</sequence>
<dbReference type="Proteomes" id="UP000708208">
    <property type="component" value="Unassembled WGS sequence"/>
</dbReference>
<reference evidence="1" key="1">
    <citation type="submission" date="2021-06" db="EMBL/GenBank/DDBJ databases">
        <authorList>
            <person name="Hodson N. C."/>
            <person name="Mongue J. A."/>
            <person name="Jaron S. K."/>
        </authorList>
    </citation>
    <scope>NUCLEOTIDE SEQUENCE</scope>
</reference>
<comment type="caution">
    <text evidence="1">The sequence shown here is derived from an EMBL/GenBank/DDBJ whole genome shotgun (WGS) entry which is preliminary data.</text>
</comment>
<name>A0A8J2JCL0_9HEXA</name>
<proteinExistence type="predicted"/>
<evidence type="ECO:0000313" key="2">
    <source>
        <dbReference type="Proteomes" id="UP000708208"/>
    </source>
</evidence>
<organism evidence="1 2">
    <name type="scientific">Allacma fusca</name>
    <dbReference type="NCBI Taxonomy" id="39272"/>
    <lineage>
        <taxon>Eukaryota</taxon>
        <taxon>Metazoa</taxon>
        <taxon>Ecdysozoa</taxon>
        <taxon>Arthropoda</taxon>
        <taxon>Hexapoda</taxon>
        <taxon>Collembola</taxon>
        <taxon>Symphypleona</taxon>
        <taxon>Sminthuridae</taxon>
        <taxon>Allacma</taxon>
    </lineage>
</organism>
<feature type="non-terminal residue" evidence="1">
    <location>
        <position position="1"/>
    </location>
</feature>
<accession>A0A8J2JCL0</accession>
<evidence type="ECO:0000313" key="1">
    <source>
        <dbReference type="EMBL" id="CAG7717763.1"/>
    </source>
</evidence>